<feature type="domain" description="Replication factor A C-terminal" evidence="6">
    <location>
        <begin position="238"/>
        <end position="331"/>
    </location>
</feature>
<dbReference type="GO" id="GO:0046872">
    <property type="term" value="F:metal ion binding"/>
    <property type="evidence" value="ECO:0007669"/>
    <property type="project" value="UniProtKB-KW"/>
</dbReference>
<keyword evidence="3" id="KW-0238">DNA-binding</keyword>
<dbReference type="Pfam" id="PF02721">
    <property type="entry name" value="DUF223"/>
    <property type="match status" value="1"/>
</dbReference>
<evidence type="ECO:0000256" key="3">
    <source>
        <dbReference type="ARBA" id="ARBA00023125"/>
    </source>
</evidence>
<dbReference type="CDD" id="cd04481">
    <property type="entry name" value="RPA1_DBD_B_like"/>
    <property type="match status" value="1"/>
</dbReference>
<dbReference type="AlphaFoldDB" id="A0A8T1XX34"/>
<dbReference type="InterPro" id="IPR013955">
    <property type="entry name" value="Rep_factor-A_C"/>
</dbReference>
<evidence type="ECO:0000313" key="8">
    <source>
        <dbReference type="Proteomes" id="UP000694251"/>
    </source>
</evidence>
<dbReference type="PANTHER" id="PTHR47165:SF4">
    <property type="entry name" value="OS03G0429900 PROTEIN"/>
    <property type="match status" value="1"/>
</dbReference>
<keyword evidence="8" id="KW-1185">Reference proteome</keyword>
<organism evidence="7 8">
    <name type="scientific">Arabidopsis suecica</name>
    <name type="common">Swedish thale-cress</name>
    <name type="synonym">Cardaminopsis suecica</name>
    <dbReference type="NCBI Taxonomy" id="45249"/>
    <lineage>
        <taxon>Eukaryota</taxon>
        <taxon>Viridiplantae</taxon>
        <taxon>Streptophyta</taxon>
        <taxon>Embryophyta</taxon>
        <taxon>Tracheophyta</taxon>
        <taxon>Spermatophyta</taxon>
        <taxon>Magnoliopsida</taxon>
        <taxon>eudicotyledons</taxon>
        <taxon>Gunneridae</taxon>
        <taxon>Pentapetalae</taxon>
        <taxon>rosids</taxon>
        <taxon>malvids</taxon>
        <taxon>Brassicales</taxon>
        <taxon>Brassicaceae</taxon>
        <taxon>Camelineae</taxon>
        <taxon>Arabidopsis</taxon>
    </lineage>
</organism>
<evidence type="ECO:0000313" key="7">
    <source>
        <dbReference type="EMBL" id="KAG7537127.1"/>
    </source>
</evidence>
<dbReference type="InterPro" id="IPR003871">
    <property type="entry name" value="RFA1B/D_OB_1st"/>
</dbReference>
<dbReference type="CDD" id="cd04480">
    <property type="entry name" value="RPA1_DBD_A_like"/>
    <property type="match status" value="1"/>
</dbReference>
<feature type="domain" description="Replication protein A 70 kDa DNA-binding subunit B/D first OB fold" evidence="5">
    <location>
        <begin position="7"/>
        <end position="83"/>
    </location>
</feature>
<dbReference type="CDD" id="cd04476">
    <property type="entry name" value="RPA1_DBD_C"/>
    <property type="match status" value="1"/>
</dbReference>
<protein>
    <submittedName>
        <fullName evidence="7">Nucleic acid-binding OB-fold</fullName>
    </submittedName>
</protein>
<evidence type="ECO:0000256" key="4">
    <source>
        <dbReference type="SAM" id="MobiDB-lite"/>
    </source>
</evidence>
<feature type="region of interest" description="Disordered" evidence="4">
    <location>
        <begin position="367"/>
        <end position="411"/>
    </location>
</feature>
<evidence type="ECO:0000259" key="6">
    <source>
        <dbReference type="Pfam" id="PF08646"/>
    </source>
</evidence>
<keyword evidence="2" id="KW-0862">Zinc</keyword>
<feature type="compositionally biased region" description="Polar residues" evidence="4">
    <location>
        <begin position="394"/>
        <end position="403"/>
    </location>
</feature>
<dbReference type="OrthoDB" id="1040769at2759"/>
<dbReference type="GO" id="GO:0003677">
    <property type="term" value="F:DNA binding"/>
    <property type="evidence" value="ECO:0007669"/>
    <property type="project" value="UniProtKB-KW"/>
</dbReference>
<dbReference type="EMBL" id="JAEFBJ010000013">
    <property type="protein sequence ID" value="KAG7537127.1"/>
    <property type="molecule type" value="Genomic_DNA"/>
</dbReference>
<feature type="compositionally biased region" description="Polar residues" evidence="4">
    <location>
        <begin position="367"/>
        <end position="384"/>
    </location>
</feature>
<evidence type="ECO:0000256" key="2">
    <source>
        <dbReference type="ARBA" id="ARBA00022833"/>
    </source>
</evidence>
<dbReference type="PANTHER" id="PTHR47165">
    <property type="entry name" value="OS03G0429900 PROTEIN"/>
    <property type="match status" value="1"/>
</dbReference>
<evidence type="ECO:0000256" key="1">
    <source>
        <dbReference type="ARBA" id="ARBA00022723"/>
    </source>
</evidence>
<proteinExistence type="predicted"/>
<dbReference type="Pfam" id="PF08646">
    <property type="entry name" value="Rep_fac-A_C"/>
    <property type="match status" value="1"/>
</dbReference>
<sequence>MAEVSRYTPVNNLKPLKTSWCIQVKILHSWIHFTKGSGMSLEMILVDKAGNKIQAGIKKEHISKFQRYVKKGDWKIIEEFSIYIHDSVLDVLGQLVNVGEAQMIDVHGKPTKKIDFQLRDTDDSRLPCSLWGKFDDQISKVAQESIGSVVICLIRWAKLGEYKEIRNISNAFDASDVLANPILPVVDDFRRMLPSDGLALTIMGPKPRFQPLKLREQRSLGLPLKTIAELKASYEKIFYRCEKCNAEVSAVEARYWLHLDVMDNTEESKLMLFDSFVEQIIGTPAYELLEGTDEAVIFPDVVNNIIGKTYQFVVCVEQDNISRGNDEYKVSEVLTSQNLNQADPKDKADYPLDLSSMSSSDQVLMLTNSSNKDGTSNTSFSTPSSKRKEDVSDGSDQNSISKKQCTEKQSDVKVDGVINVDKLDEAGEQVITKASEDGHKKVILMKIKVEKIEGQNGAK</sequence>
<gene>
    <name evidence="7" type="ORF">ISN44_As13g010500</name>
</gene>
<dbReference type="Proteomes" id="UP000694251">
    <property type="component" value="Chromosome 13"/>
</dbReference>
<dbReference type="InterPro" id="IPR047192">
    <property type="entry name" value="Euk_RPA1_DBD_C"/>
</dbReference>
<reference evidence="7 8" key="1">
    <citation type="submission" date="2020-12" db="EMBL/GenBank/DDBJ databases">
        <title>Concerted genomic and epigenomic changes stabilize Arabidopsis allopolyploids.</title>
        <authorList>
            <person name="Chen Z."/>
        </authorList>
    </citation>
    <scope>NUCLEOTIDE SEQUENCE [LARGE SCALE GENOMIC DNA]</scope>
    <source>
        <strain evidence="7">As9502</strain>
        <tissue evidence="7">Leaf</tissue>
    </source>
</reference>
<evidence type="ECO:0000259" key="5">
    <source>
        <dbReference type="Pfam" id="PF02721"/>
    </source>
</evidence>
<name>A0A8T1XX34_ARASU</name>
<keyword evidence="1" id="KW-0479">Metal-binding</keyword>
<comment type="caution">
    <text evidence="7">The sequence shown here is derived from an EMBL/GenBank/DDBJ whole genome shotgun (WGS) entry which is preliminary data.</text>
</comment>
<accession>A0A8T1XX34</accession>